<dbReference type="SUPFAM" id="SSF55909">
    <property type="entry name" value="Pentein"/>
    <property type="match status" value="1"/>
</dbReference>
<sequence>MTSTVAGTGLTERVARTRHLLMCSPEHFTVEYSINPWMDLTVPVDHALAQRQWEQLREVYEGLGHQVEIMPGTPGLPDLVFTANAAVVHDGRALVARFTHPQRQPESAEYLRWFQDAGYSPAAIATEQNEGEGDVLTVGRYMLAAVGSRTSLAAHDELRAFFGLPVIPLELADPRFYHLDTALAVLDERTVAYYPGAFTQASAGIIEQLFAGAIRASEDDAVAFGLNAMSDGLNVVMSSRATDLMKQYGARGFNPIGVDMSELIKSGGSAKCCTLELR</sequence>
<comment type="similarity">
    <text evidence="1">Belongs to the DDAH family.</text>
</comment>
<dbReference type="Gene3D" id="3.75.10.10">
    <property type="entry name" value="L-arginine/glycine Amidinotransferase, Chain A"/>
    <property type="match status" value="1"/>
</dbReference>
<reference evidence="4" key="1">
    <citation type="journal article" date="2019" name="Int. J. Syst. Evol. Microbiol.">
        <title>The Global Catalogue of Microorganisms (GCM) 10K type strain sequencing project: providing services to taxonomists for standard genome sequencing and annotation.</title>
        <authorList>
            <consortium name="The Broad Institute Genomics Platform"/>
            <consortium name="The Broad Institute Genome Sequencing Center for Infectious Disease"/>
            <person name="Wu L."/>
            <person name="Ma J."/>
        </authorList>
    </citation>
    <scope>NUCLEOTIDE SEQUENCE [LARGE SCALE GENOMIC DNA]</scope>
    <source>
        <strain evidence="4">JCM 16902</strain>
    </source>
</reference>
<dbReference type="InterPro" id="IPR033199">
    <property type="entry name" value="DDAH-like"/>
</dbReference>
<dbReference type="PANTHER" id="PTHR12737:SF9">
    <property type="entry name" value="DIMETHYLARGININASE"/>
    <property type="match status" value="1"/>
</dbReference>
<dbReference type="Proteomes" id="UP001501074">
    <property type="component" value="Unassembled WGS sequence"/>
</dbReference>
<organism evidence="3 4">
    <name type="scientific">Kineosporia mesophila</name>
    <dbReference type="NCBI Taxonomy" id="566012"/>
    <lineage>
        <taxon>Bacteria</taxon>
        <taxon>Bacillati</taxon>
        <taxon>Actinomycetota</taxon>
        <taxon>Actinomycetes</taxon>
        <taxon>Kineosporiales</taxon>
        <taxon>Kineosporiaceae</taxon>
        <taxon>Kineosporia</taxon>
    </lineage>
</organism>
<evidence type="ECO:0000256" key="1">
    <source>
        <dbReference type="ARBA" id="ARBA00008532"/>
    </source>
</evidence>
<dbReference type="Pfam" id="PF19420">
    <property type="entry name" value="DDAH_eukar"/>
    <property type="match status" value="1"/>
</dbReference>
<dbReference type="PANTHER" id="PTHR12737">
    <property type="entry name" value="DIMETHYLARGININE DIMETHYLAMINOHYDROLASE"/>
    <property type="match status" value="1"/>
</dbReference>
<evidence type="ECO:0000313" key="4">
    <source>
        <dbReference type="Proteomes" id="UP001501074"/>
    </source>
</evidence>
<dbReference type="NCBIfam" id="NF045659">
    <property type="entry name" value="DiMArgaseDdahMtb"/>
    <property type="match status" value="1"/>
</dbReference>
<evidence type="ECO:0000313" key="3">
    <source>
        <dbReference type="EMBL" id="GAA3635239.1"/>
    </source>
</evidence>
<proteinExistence type="inferred from homology"/>
<name>A0ABP7AL11_9ACTN</name>
<keyword evidence="4" id="KW-1185">Reference proteome</keyword>
<comment type="caution">
    <text evidence="3">The sequence shown here is derived from an EMBL/GenBank/DDBJ whole genome shotgun (WGS) entry which is preliminary data.</text>
</comment>
<keyword evidence="2" id="KW-0378">Hydrolase</keyword>
<dbReference type="EMBL" id="BAAAZO010000012">
    <property type="protein sequence ID" value="GAA3635239.1"/>
    <property type="molecule type" value="Genomic_DNA"/>
</dbReference>
<protein>
    <submittedName>
        <fullName evidence="3">Arginine deiminase-related protein</fullName>
    </submittedName>
</protein>
<gene>
    <name evidence="3" type="ORF">GCM10022223_62060</name>
</gene>
<evidence type="ECO:0000256" key="2">
    <source>
        <dbReference type="ARBA" id="ARBA00022801"/>
    </source>
</evidence>
<dbReference type="RefSeq" id="WP_231487952.1">
    <property type="nucleotide sequence ID" value="NZ_BAAAZO010000012.1"/>
</dbReference>
<accession>A0ABP7AL11</accession>